<reference evidence="1" key="1">
    <citation type="submission" date="2020-07" db="EMBL/GenBank/DDBJ databases">
        <title>Multicomponent nature underlies the extraordinary mechanical properties of spider dragline silk.</title>
        <authorList>
            <person name="Kono N."/>
            <person name="Nakamura H."/>
            <person name="Mori M."/>
            <person name="Yoshida Y."/>
            <person name="Ohtoshi R."/>
            <person name="Malay A.D."/>
            <person name="Moran D.A.P."/>
            <person name="Tomita M."/>
            <person name="Numata K."/>
            <person name="Arakawa K."/>
        </authorList>
    </citation>
    <scope>NUCLEOTIDE SEQUENCE</scope>
</reference>
<dbReference type="Proteomes" id="UP000887116">
    <property type="component" value="Unassembled WGS sequence"/>
</dbReference>
<evidence type="ECO:0000313" key="1">
    <source>
        <dbReference type="EMBL" id="GFQ68135.1"/>
    </source>
</evidence>
<dbReference type="AlphaFoldDB" id="A0A8X6K808"/>
<keyword evidence="2" id="KW-1185">Reference proteome</keyword>
<organism evidence="1 2">
    <name type="scientific">Trichonephila clavata</name>
    <name type="common">Joro spider</name>
    <name type="synonym">Nephila clavata</name>
    <dbReference type="NCBI Taxonomy" id="2740835"/>
    <lineage>
        <taxon>Eukaryota</taxon>
        <taxon>Metazoa</taxon>
        <taxon>Ecdysozoa</taxon>
        <taxon>Arthropoda</taxon>
        <taxon>Chelicerata</taxon>
        <taxon>Arachnida</taxon>
        <taxon>Araneae</taxon>
        <taxon>Araneomorphae</taxon>
        <taxon>Entelegynae</taxon>
        <taxon>Araneoidea</taxon>
        <taxon>Nephilidae</taxon>
        <taxon>Trichonephila</taxon>
    </lineage>
</organism>
<dbReference type="EMBL" id="BMAO01020536">
    <property type="protein sequence ID" value="GFQ68135.1"/>
    <property type="molecule type" value="Genomic_DNA"/>
</dbReference>
<name>A0A8X6K808_TRICU</name>
<proteinExistence type="predicted"/>
<protein>
    <submittedName>
        <fullName evidence="1">Uncharacterized protein</fullName>
    </submittedName>
</protein>
<accession>A0A8X6K808</accession>
<comment type="caution">
    <text evidence="1">The sequence shown here is derived from an EMBL/GenBank/DDBJ whole genome shotgun (WGS) entry which is preliminary data.</text>
</comment>
<gene>
    <name evidence="1" type="ORF">TNCT_375341</name>
</gene>
<sequence length="111" mass="12348">MLVRLPRAPVLSGGLRRKTQISPVPSTWPLPPRPHLTSPKVLRSLKRRSKCQFSKGAVCCVVIPVVKNKSDSTSFHSVLVCHRTSSQVKLKIICKEKINNKARPTKGKTVK</sequence>
<evidence type="ECO:0000313" key="2">
    <source>
        <dbReference type="Proteomes" id="UP000887116"/>
    </source>
</evidence>